<sequence>MEKSKVDGNVSFSGHISHGLASSTGENKTSVHNPRDAEVSTVLSERFHSAQQTSVRSDLRSETGQTSNGKRKEPDYSSVTAEVCHESHTNKGPDHNKLLKTDSASSKESGEVVQLSSVDSTDPKPCQSSNEDLVERKPFLTQSHESKIVFLEHESSVVTTKSDSTAISLQSSRHCNFDLNEGMEENGAEFHKIPPISVVAKVGVPMGLPQKPLQFGGELGWKRSGNISAFRSTSFMNSERGSITNSNRGFDLNVAATMDSEYPGEETSVDFTSKQPEKFLLDLNCQSASDVNHHKASASSFDLNDNPVIEDTQNYIHHNQHSENQQLLRKSVAANTATCFRGNASQSNFELGRPSYWVDLSSMRGFSHVQPHPFLVAAPTAEQVQMMIPSGLYIGKVNNLSPTLHPPSLPPHLNNQHGAAALPQISGSVLAAYPGAVQFLESPQGLNPHALANMRPTFFPNGSIPLMENGSRGFGTPELLIPLKNGFFEARERPVEQVALPPSQINYRQMASWN</sequence>
<dbReference type="PANTHER" id="PTHR47292:SF3">
    <property type="entry name" value="PROTEIN WAVE"/>
    <property type="match status" value="1"/>
</dbReference>
<accession>A0A803M349</accession>
<proteinExistence type="predicted"/>
<organism evidence="2 3">
    <name type="scientific">Chenopodium quinoa</name>
    <name type="common">Quinoa</name>
    <dbReference type="NCBI Taxonomy" id="63459"/>
    <lineage>
        <taxon>Eukaryota</taxon>
        <taxon>Viridiplantae</taxon>
        <taxon>Streptophyta</taxon>
        <taxon>Embryophyta</taxon>
        <taxon>Tracheophyta</taxon>
        <taxon>Spermatophyta</taxon>
        <taxon>Magnoliopsida</taxon>
        <taxon>eudicotyledons</taxon>
        <taxon>Gunneridae</taxon>
        <taxon>Pentapetalae</taxon>
        <taxon>Caryophyllales</taxon>
        <taxon>Chenopodiaceae</taxon>
        <taxon>Chenopodioideae</taxon>
        <taxon>Atripliceae</taxon>
        <taxon>Chenopodium</taxon>
    </lineage>
</organism>
<name>A0A803M349_CHEQI</name>
<feature type="compositionally biased region" description="Polar residues" evidence="1">
    <location>
        <begin position="114"/>
        <end position="131"/>
    </location>
</feature>
<keyword evidence="3" id="KW-1185">Reference proteome</keyword>
<dbReference type="OMA" id="HAYANMR"/>
<dbReference type="RefSeq" id="XP_021767181.1">
    <property type="nucleotide sequence ID" value="XM_021911489.1"/>
</dbReference>
<dbReference type="Proteomes" id="UP000596660">
    <property type="component" value="Unplaced"/>
</dbReference>
<dbReference type="OrthoDB" id="1595674at2759"/>
<evidence type="ECO:0000313" key="2">
    <source>
        <dbReference type="EnsemblPlants" id="AUR62022648-RA:cds"/>
    </source>
</evidence>
<evidence type="ECO:0000256" key="1">
    <source>
        <dbReference type="SAM" id="MobiDB-lite"/>
    </source>
</evidence>
<reference evidence="2" key="1">
    <citation type="journal article" date="2017" name="Nature">
        <title>The genome of Chenopodium quinoa.</title>
        <authorList>
            <person name="Jarvis D.E."/>
            <person name="Ho Y.S."/>
            <person name="Lightfoot D.J."/>
            <person name="Schmoeckel S.M."/>
            <person name="Li B."/>
            <person name="Borm T.J.A."/>
            <person name="Ohyanagi H."/>
            <person name="Mineta K."/>
            <person name="Michell C.T."/>
            <person name="Saber N."/>
            <person name="Kharbatia N.M."/>
            <person name="Rupper R.R."/>
            <person name="Sharp A.R."/>
            <person name="Dally N."/>
            <person name="Boughton B.A."/>
            <person name="Woo Y.H."/>
            <person name="Gao G."/>
            <person name="Schijlen E.G.W.M."/>
            <person name="Guo X."/>
            <person name="Momin A.A."/>
            <person name="Negrao S."/>
            <person name="Al-Babili S."/>
            <person name="Gehring C."/>
            <person name="Roessner U."/>
            <person name="Jung C."/>
            <person name="Murphy K."/>
            <person name="Arold S.T."/>
            <person name="Gojobori T."/>
            <person name="van der Linden C.G."/>
            <person name="van Loo E.N."/>
            <person name="Jellen E.N."/>
            <person name="Maughan P.J."/>
            <person name="Tester M."/>
        </authorList>
    </citation>
    <scope>NUCLEOTIDE SEQUENCE [LARGE SCALE GENOMIC DNA]</scope>
    <source>
        <strain evidence="2">cv. PI 614886</strain>
    </source>
</reference>
<dbReference type="EnsemblPlants" id="AUR62022648-RA">
    <property type="protein sequence ID" value="AUR62022648-RA:cds"/>
    <property type="gene ID" value="AUR62022648"/>
</dbReference>
<dbReference type="Gramene" id="AUR62022648-RA">
    <property type="protein sequence ID" value="AUR62022648-RA:cds"/>
    <property type="gene ID" value="AUR62022648"/>
</dbReference>
<protein>
    <submittedName>
        <fullName evidence="2">Uncharacterized protein</fullName>
    </submittedName>
</protein>
<evidence type="ECO:0000313" key="3">
    <source>
        <dbReference type="Proteomes" id="UP000596660"/>
    </source>
</evidence>
<feature type="compositionally biased region" description="Polar residues" evidence="1">
    <location>
        <begin position="10"/>
        <end position="32"/>
    </location>
</feature>
<gene>
    <name evidence="2" type="primary">LOC110731617</name>
</gene>
<reference evidence="2" key="2">
    <citation type="submission" date="2021-03" db="UniProtKB">
        <authorList>
            <consortium name="EnsemblPlants"/>
        </authorList>
    </citation>
    <scope>IDENTIFICATION</scope>
</reference>
<dbReference type="AlphaFoldDB" id="A0A803M349"/>
<feature type="compositionally biased region" description="Basic and acidic residues" evidence="1">
    <location>
        <begin position="83"/>
        <end position="100"/>
    </location>
</feature>
<dbReference type="KEGG" id="cqi:110731617"/>
<feature type="compositionally biased region" description="Polar residues" evidence="1">
    <location>
        <begin position="49"/>
        <end position="68"/>
    </location>
</feature>
<feature type="region of interest" description="Disordered" evidence="1">
    <location>
        <begin position="1"/>
        <end position="131"/>
    </location>
</feature>
<dbReference type="GeneID" id="110731617"/>
<dbReference type="PANTHER" id="PTHR47292">
    <property type="entry name" value="TRANSCRIPTION ELONGATION FACTOR (TFIIS) FAMILY PROTEIN-RELATED"/>
    <property type="match status" value="1"/>
</dbReference>